<evidence type="ECO:0000313" key="3">
    <source>
        <dbReference type="Proteomes" id="UP000288012"/>
    </source>
</evidence>
<keyword evidence="1" id="KW-0812">Transmembrane</keyword>
<keyword evidence="1" id="KW-1133">Transmembrane helix</keyword>
<evidence type="ECO:0000256" key="1">
    <source>
        <dbReference type="SAM" id="Phobius"/>
    </source>
</evidence>
<dbReference type="Proteomes" id="UP000288012">
    <property type="component" value="Unassembled WGS sequence"/>
</dbReference>
<sequence length="155" mass="16164">MPTLTDVFNVETSIGTKLRSTFFQPFQKNFSDVALTFTAPVSAPLFFGMLTVATAAAAVALPLASIALFAANRFFTARGAEHQIANDSNDIRSQTLALSGFALIGGVVALVATPLLLLLTVLAAPLALVSIATRTAATIADAVQGAENSRPQHVY</sequence>
<dbReference type="RefSeq" id="WP_127111277.1">
    <property type="nucleotide sequence ID" value="NZ_RZGR01000016.1"/>
</dbReference>
<protein>
    <submittedName>
        <fullName evidence="2">Uncharacterized protein</fullName>
    </submittedName>
</protein>
<keyword evidence="3" id="KW-1185">Reference proteome</keyword>
<proteinExistence type="predicted"/>
<evidence type="ECO:0000313" key="2">
    <source>
        <dbReference type="EMBL" id="RUQ85410.1"/>
    </source>
</evidence>
<gene>
    <name evidence="2" type="ORF">EKM59_06515</name>
</gene>
<feature type="transmembrane region" description="Helical" evidence="1">
    <location>
        <begin position="45"/>
        <end position="75"/>
    </location>
</feature>
<feature type="transmembrane region" description="Helical" evidence="1">
    <location>
        <begin position="96"/>
        <end position="124"/>
    </location>
</feature>
<keyword evidence="1" id="KW-0472">Membrane</keyword>
<dbReference type="EMBL" id="RZGR01000016">
    <property type="protein sequence ID" value="RUQ85410.1"/>
    <property type="molecule type" value="Genomic_DNA"/>
</dbReference>
<accession>A0A3S0V595</accession>
<dbReference type="AlphaFoldDB" id="A0A3S0V595"/>
<reference evidence="2 3" key="1">
    <citation type="submission" date="2018-12" db="EMBL/GenBank/DDBJ databases">
        <title>Legionella sp,whole genome shotgun sequence.</title>
        <authorList>
            <person name="Wu H."/>
        </authorList>
    </citation>
    <scope>NUCLEOTIDE SEQUENCE [LARGE SCALE GENOMIC DNA]</scope>
    <source>
        <strain evidence="3">km714</strain>
    </source>
</reference>
<comment type="caution">
    <text evidence="2">The sequence shown here is derived from an EMBL/GenBank/DDBJ whole genome shotgun (WGS) entry which is preliminary data.</text>
</comment>
<name>A0A3S0V595_9GAMM</name>
<organism evidence="2 3">
    <name type="scientific">Legionella septentrionalis</name>
    <dbReference type="NCBI Taxonomy" id="2498109"/>
    <lineage>
        <taxon>Bacteria</taxon>
        <taxon>Pseudomonadati</taxon>
        <taxon>Pseudomonadota</taxon>
        <taxon>Gammaproteobacteria</taxon>
        <taxon>Legionellales</taxon>
        <taxon>Legionellaceae</taxon>
        <taxon>Legionella</taxon>
    </lineage>
</organism>